<dbReference type="Proteomes" id="UP000193900">
    <property type="component" value="Unassembled WGS sequence"/>
</dbReference>
<dbReference type="EMBL" id="FWFZ01000007">
    <property type="protein sequence ID" value="SLN43574.1"/>
    <property type="molecule type" value="Genomic_DNA"/>
</dbReference>
<dbReference type="OrthoDB" id="154708at2"/>
<proteinExistence type="predicted"/>
<dbReference type="AlphaFoldDB" id="A0A1Y5SM60"/>
<reference evidence="2 3" key="1">
    <citation type="submission" date="2017-03" db="EMBL/GenBank/DDBJ databases">
        <authorList>
            <person name="Afonso C.L."/>
            <person name="Miller P.J."/>
            <person name="Scott M.A."/>
            <person name="Spackman E."/>
            <person name="Goraichik I."/>
            <person name="Dimitrov K.M."/>
            <person name="Suarez D.L."/>
            <person name="Swayne D.E."/>
        </authorList>
    </citation>
    <scope>NUCLEOTIDE SEQUENCE [LARGE SCALE GENOMIC DNA]</scope>
    <source>
        <strain evidence="2 3">CECT 7023</strain>
    </source>
</reference>
<name>A0A1Y5SM60_9RHOB</name>
<protein>
    <recommendedName>
        <fullName evidence="4">Pentapeptide repeats (8 copies)</fullName>
    </recommendedName>
</protein>
<accession>A0A1Y5SM60</accession>
<evidence type="ECO:0000313" key="2">
    <source>
        <dbReference type="EMBL" id="SLN43574.1"/>
    </source>
</evidence>
<keyword evidence="3" id="KW-1185">Reference proteome</keyword>
<evidence type="ECO:0000313" key="3">
    <source>
        <dbReference type="Proteomes" id="UP000193900"/>
    </source>
</evidence>
<evidence type="ECO:0000256" key="1">
    <source>
        <dbReference type="SAM" id="MobiDB-lite"/>
    </source>
</evidence>
<organism evidence="2 3">
    <name type="scientific">Roseisalinus antarcticus</name>
    <dbReference type="NCBI Taxonomy" id="254357"/>
    <lineage>
        <taxon>Bacteria</taxon>
        <taxon>Pseudomonadati</taxon>
        <taxon>Pseudomonadota</taxon>
        <taxon>Alphaproteobacteria</taxon>
        <taxon>Rhodobacterales</taxon>
        <taxon>Roseobacteraceae</taxon>
        <taxon>Roseisalinus</taxon>
    </lineage>
</organism>
<dbReference type="RefSeq" id="WP_143535497.1">
    <property type="nucleotide sequence ID" value="NZ_FWFZ01000007.1"/>
</dbReference>
<sequence length="198" mass="21044">MTAPPLTEDCASCAALCCVGLAFDRGAAFALDKPADTPCPHLTGAGLCGIHGNRDAHGFSGCTRYTCNGAGQYVTKRMFDGASWQRDPSILAPMTAAFRDLAQVQQLRVLLQAAESLPLPDDARSELARFQTALIPAEGAVWTPEALERLLSGPVPGDIRRFLKGLKAYVPAPSARRPPPMRSEPAGGTPACSRRRRG</sequence>
<feature type="region of interest" description="Disordered" evidence="1">
    <location>
        <begin position="173"/>
        <end position="198"/>
    </location>
</feature>
<gene>
    <name evidence="2" type="ORF">ROA7023_01783</name>
</gene>
<evidence type="ECO:0008006" key="4">
    <source>
        <dbReference type="Google" id="ProtNLM"/>
    </source>
</evidence>